<feature type="compositionally biased region" description="Basic and acidic residues" evidence="1">
    <location>
        <begin position="1"/>
        <end position="19"/>
    </location>
</feature>
<evidence type="ECO:0000256" key="1">
    <source>
        <dbReference type="SAM" id="MobiDB-lite"/>
    </source>
</evidence>
<feature type="compositionally biased region" description="Basic and acidic residues" evidence="1">
    <location>
        <begin position="78"/>
        <end position="94"/>
    </location>
</feature>
<name>A0ABM5E9Z2_VICPA</name>
<dbReference type="Proteomes" id="UP001652581">
    <property type="component" value="Chromosome 12"/>
</dbReference>
<keyword evidence="2" id="KW-1185">Reference proteome</keyword>
<evidence type="ECO:0000313" key="2">
    <source>
        <dbReference type="Proteomes" id="UP001652581"/>
    </source>
</evidence>
<gene>
    <name evidence="3" type="primary">LOC140700363</name>
</gene>
<feature type="region of interest" description="Disordered" evidence="1">
    <location>
        <begin position="1"/>
        <end position="94"/>
    </location>
</feature>
<accession>A0ABM5E9Z2</accession>
<proteinExistence type="predicted"/>
<dbReference type="RefSeq" id="XP_072829975.1">
    <property type="nucleotide sequence ID" value="XM_072973874.1"/>
</dbReference>
<protein>
    <submittedName>
        <fullName evidence="3">Uncharacterized protein</fullName>
    </submittedName>
</protein>
<reference evidence="3" key="1">
    <citation type="submission" date="2025-08" db="UniProtKB">
        <authorList>
            <consortium name="RefSeq"/>
        </authorList>
    </citation>
    <scope>IDENTIFICATION</scope>
</reference>
<evidence type="ECO:0000313" key="3">
    <source>
        <dbReference type="RefSeq" id="XP_072829975.1"/>
    </source>
</evidence>
<sequence length="326" mass="36403">MEGQEKDRLGRAELQRPLREWQNQAQVAAPRPLLPEETHGLSREMGGGILGRENTYVRPTPTPDSPRSSSCPGGPVRCDGRPAAHRPRSERDCARGCAPGWRRSGLRMCRLQISRLSGAGSARGRNRGFQRFPEAFRGFQRPPSVVSRGAWLQQPGGALGNFLGAECPGLNVRPSSCEVLEATHNPWLTAPALHLQIQQVQKENLLPREKKIKDTCYIQLENCWIPGLCQERPVLLGNREEPADSVWARAFLRIIQQMRKQGNVKRQHLQANLALELVIERTCPPIDPELDPGRSEAPPSLPCLWNICSIHHAHKGSCSKDTTFRD</sequence>
<organism evidence="2 3">
    <name type="scientific">Vicugna pacos</name>
    <name type="common">Alpaca</name>
    <name type="synonym">Lama pacos</name>
    <dbReference type="NCBI Taxonomy" id="30538"/>
    <lineage>
        <taxon>Eukaryota</taxon>
        <taxon>Metazoa</taxon>
        <taxon>Chordata</taxon>
        <taxon>Craniata</taxon>
        <taxon>Vertebrata</taxon>
        <taxon>Euteleostomi</taxon>
        <taxon>Mammalia</taxon>
        <taxon>Eutheria</taxon>
        <taxon>Laurasiatheria</taxon>
        <taxon>Artiodactyla</taxon>
        <taxon>Tylopoda</taxon>
        <taxon>Camelidae</taxon>
        <taxon>Vicugna</taxon>
    </lineage>
</organism>
<dbReference type="GeneID" id="140700363"/>